<evidence type="ECO:0000313" key="2">
    <source>
        <dbReference type="EMBL" id="BCT92752.1"/>
    </source>
</evidence>
<evidence type="ECO:0008006" key="4">
    <source>
        <dbReference type="Google" id="ProtNLM"/>
    </source>
</evidence>
<feature type="signal peptide" evidence="1">
    <location>
        <begin position="1"/>
        <end position="31"/>
    </location>
</feature>
<evidence type="ECO:0000313" key="3">
    <source>
        <dbReference type="Proteomes" id="UP000681317"/>
    </source>
</evidence>
<dbReference type="Proteomes" id="UP000681317">
    <property type="component" value="Chromosome"/>
</dbReference>
<accession>A0ABM7Q5Y1</accession>
<keyword evidence="1" id="KW-0732">Signal</keyword>
<keyword evidence="3" id="KW-1185">Reference proteome</keyword>
<sequence>MYAPGMAPAVRPLLCLLLLVAASFAPRIAHAQIHRCVTGEGQEIYTDRRCVDVGATEQAPPPLQQPRALGATGVRVYRGCSHSLQDLVFEIQSAVDANDVNRLAGVYHWVGMSQGASVGVMDRLDAIVRRPLVDIVPVSGAPPDDGALPAATDQPAPPVVRHAPVGVRLEQTLGDSATPASTVFGLRRYLGCWWISL</sequence>
<organism evidence="2 3">
    <name type="scientific">Noviluteimonas caseinilytica</name>
    <dbReference type="NCBI Taxonomy" id="2675101"/>
    <lineage>
        <taxon>Bacteria</taxon>
        <taxon>Pseudomonadati</taxon>
        <taxon>Pseudomonadota</taxon>
        <taxon>Gammaproteobacteria</taxon>
        <taxon>Lysobacterales</taxon>
        <taxon>Lysobacteraceae</taxon>
        <taxon>Noviluteimonas</taxon>
    </lineage>
</organism>
<evidence type="ECO:0000256" key="1">
    <source>
        <dbReference type="SAM" id="SignalP"/>
    </source>
</evidence>
<feature type="chain" id="PRO_5047394278" description="DUF4124 domain-containing protein" evidence="1">
    <location>
        <begin position="32"/>
        <end position="197"/>
    </location>
</feature>
<dbReference type="EMBL" id="AP024545">
    <property type="protein sequence ID" value="BCT92752.1"/>
    <property type="molecule type" value="Genomic_DNA"/>
</dbReference>
<protein>
    <recommendedName>
        <fullName evidence="4">DUF4124 domain-containing protein</fullName>
    </recommendedName>
</protein>
<name>A0ABM7Q5Y1_9GAMM</name>
<proteinExistence type="predicted"/>
<reference evidence="2 3" key="1">
    <citation type="submission" date="2021-03" db="EMBL/GenBank/DDBJ databases">
        <title>Complete Genome Sequences of Two Lysobacter Strains Isolated from Sea Water (Lysobacter caseinilyticus) and Soil (Lysobacter helvus) in South Korea.</title>
        <authorList>
            <person name="Watanabe Y."/>
            <person name="Arakawa K."/>
        </authorList>
    </citation>
    <scope>NUCLEOTIDE SEQUENCE [LARGE SCALE GENOMIC DNA]</scope>
    <source>
        <strain evidence="2 3">KVB24</strain>
    </source>
</reference>
<gene>
    <name evidence="2" type="ORF">LYSCAS_17760</name>
</gene>